<proteinExistence type="predicted"/>
<accession>A7NHV9</accession>
<sequence length="123" mass="13019">MSRRDVPHLSFLPALATSPLATPLPPLASRPLPLASRLDCNDQRRRQRQCDSGCHLSVTDPLALGDTGEAQFVLQAQPNPGIATMTMLVEIASGAANQNALADDGAIVEGAILYQLLLPPVAR</sequence>
<organism evidence="1 2">
    <name type="scientific">Roseiflexus castenholzii (strain DSM 13941 / HLO8)</name>
    <dbReference type="NCBI Taxonomy" id="383372"/>
    <lineage>
        <taxon>Bacteria</taxon>
        <taxon>Bacillati</taxon>
        <taxon>Chloroflexota</taxon>
        <taxon>Chloroflexia</taxon>
        <taxon>Chloroflexales</taxon>
        <taxon>Roseiflexineae</taxon>
        <taxon>Roseiflexaceae</taxon>
        <taxon>Roseiflexus</taxon>
    </lineage>
</organism>
<evidence type="ECO:0000313" key="2">
    <source>
        <dbReference type="Proteomes" id="UP000000263"/>
    </source>
</evidence>
<keyword evidence="2" id="KW-1185">Reference proteome</keyword>
<evidence type="ECO:0000313" key="1">
    <source>
        <dbReference type="EMBL" id="ABU57056.1"/>
    </source>
</evidence>
<dbReference type="Proteomes" id="UP000000263">
    <property type="component" value="Chromosome"/>
</dbReference>
<dbReference type="AlphaFoldDB" id="A7NHV9"/>
<dbReference type="KEGG" id="rca:Rcas_0942"/>
<protein>
    <submittedName>
        <fullName evidence="1">Uncharacterized protein</fullName>
    </submittedName>
</protein>
<name>A7NHV9_ROSCS</name>
<dbReference type="HOGENOM" id="CLU_2013551_0_0_0"/>
<reference evidence="1 2" key="1">
    <citation type="submission" date="2007-08" db="EMBL/GenBank/DDBJ databases">
        <title>Complete sequence of Roseiflexus castenholzii DSM 13941.</title>
        <authorList>
            <consortium name="US DOE Joint Genome Institute"/>
            <person name="Copeland A."/>
            <person name="Lucas S."/>
            <person name="Lapidus A."/>
            <person name="Barry K."/>
            <person name="Glavina del Rio T."/>
            <person name="Dalin E."/>
            <person name="Tice H."/>
            <person name="Pitluck S."/>
            <person name="Thompson L.S."/>
            <person name="Brettin T."/>
            <person name="Bruce D."/>
            <person name="Detter J.C."/>
            <person name="Han C."/>
            <person name="Tapia R."/>
            <person name="Schmutz J."/>
            <person name="Larimer F."/>
            <person name="Land M."/>
            <person name="Hauser L."/>
            <person name="Kyrpides N."/>
            <person name="Mikhailova N."/>
            <person name="Bryant D.A."/>
            <person name="Hanada S."/>
            <person name="Tsukatani Y."/>
            <person name="Richardson P."/>
        </authorList>
    </citation>
    <scope>NUCLEOTIDE SEQUENCE [LARGE SCALE GENOMIC DNA]</scope>
    <source>
        <strain evidence="2">DSM 13941 / HLO8</strain>
    </source>
</reference>
<gene>
    <name evidence="1" type="ordered locus">Rcas_0942</name>
</gene>
<dbReference type="EMBL" id="CP000804">
    <property type="protein sequence ID" value="ABU57056.1"/>
    <property type="molecule type" value="Genomic_DNA"/>
</dbReference>